<organism evidence="2 3">
    <name type="scientific">Thlaspi arvense</name>
    <name type="common">Field penny-cress</name>
    <dbReference type="NCBI Taxonomy" id="13288"/>
    <lineage>
        <taxon>Eukaryota</taxon>
        <taxon>Viridiplantae</taxon>
        <taxon>Streptophyta</taxon>
        <taxon>Embryophyta</taxon>
        <taxon>Tracheophyta</taxon>
        <taxon>Spermatophyta</taxon>
        <taxon>Magnoliopsida</taxon>
        <taxon>eudicotyledons</taxon>
        <taxon>Gunneridae</taxon>
        <taxon>Pentapetalae</taxon>
        <taxon>rosids</taxon>
        <taxon>malvids</taxon>
        <taxon>Brassicales</taxon>
        <taxon>Brassicaceae</taxon>
        <taxon>Thlaspideae</taxon>
        <taxon>Thlaspi</taxon>
    </lineage>
</organism>
<proteinExistence type="predicted"/>
<gene>
    <name evidence="2" type="ORF">TAV2_LOCUS20695</name>
</gene>
<accession>A0AAU9SQ16</accession>
<feature type="domain" description="FKB95-like N-terminal Kelch" evidence="1">
    <location>
        <begin position="11"/>
        <end position="81"/>
    </location>
</feature>
<name>A0AAU9SQ16_THLAR</name>
<dbReference type="InterPro" id="IPR057499">
    <property type="entry name" value="Kelch_FKB95"/>
</dbReference>
<evidence type="ECO:0000313" key="2">
    <source>
        <dbReference type="EMBL" id="CAH2070572.1"/>
    </source>
</evidence>
<dbReference type="EMBL" id="OU466862">
    <property type="protein sequence ID" value="CAH2070572.1"/>
    <property type="molecule type" value="Genomic_DNA"/>
</dbReference>
<dbReference type="Proteomes" id="UP000836841">
    <property type="component" value="Chromosome 6"/>
</dbReference>
<protein>
    <recommendedName>
        <fullName evidence="1">FKB95-like N-terminal Kelch domain-containing protein</fullName>
    </recommendedName>
</protein>
<dbReference type="AlphaFoldDB" id="A0AAU9SQ16"/>
<evidence type="ECO:0000313" key="3">
    <source>
        <dbReference type="Proteomes" id="UP000836841"/>
    </source>
</evidence>
<reference evidence="2 3" key="1">
    <citation type="submission" date="2022-03" db="EMBL/GenBank/DDBJ databases">
        <authorList>
            <person name="Nunn A."/>
            <person name="Chopra R."/>
            <person name="Nunn A."/>
            <person name="Contreras Garrido A."/>
        </authorList>
    </citation>
    <scope>NUCLEOTIDE SEQUENCE [LARGE SCALE GENOMIC DNA]</scope>
</reference>
<sequence>MHSTCRVVEVMRCWRVVKGLEELLAKTTKSWLRKIFYYGEKLALFFHKSGDKTIDNWCAEIVLERRQEGEIWRKVQWCDVLIDDGFYRMEQCLAVTV</sequence>
<evidence type="ECO:0000259" key="1">
    <source>
        <dbReference type="Pfam" id="PF25210"/>
    </source>
</evidence>
<dbReference type="Pfam" id="PF25210">
    <property type="entry name" value="Kelch_FKB95"/>
    <property type="match status" value="1"/>
</dbReference>
<keyword evidence="3" id="KW-1185">Reference proteome</keyword>